<protein>
    <submittedName>
        <fullName evidence="1">Uncharacterized protein</fullName>
    </submittedName>
</protein>
<evidence type="ECO:0000313" key="1">
    <source>
        <dbReference type="EMBL" id="GFO49074.1"/>
    </source>
</evidence>
<evidence type="ECO:0000313" key="2">
    <source>
        <dbReference type="Proteomes" id="UP000735302"/>
    </source>
</evidence>
<name>A0AAV4DXZ4_9GAST</name>
<comment type="caution">
    <text evidence="1">The sequence shown here is derived from an EMBL/GenBank/DDBJ whole genome shotgun (WGS) entry which is preliminary data.</text>
</comment>
<organism evidence="1 2">
    <name type="scientific">Plakobranchus ocellatus</name>
    <dbReference type="NCBI Taxonomy" id="259542"/>
    <lineage>
        <taxon>Eukaryota</taxon>
        <taxon>Metazoa</taxon>
        <taxon>Spiralia</taxon>
        <taxon>Lophotrochozoa</taxon>
        <taxon>Mollusca</taxon>
        <taxon>Gastropoda</taxon>
        <taxon>Heterobranchia</taxon>
        <taxon>Euthyneura</taxon>
        <taxon>Panpulmonata</taxon>
        <taxon>Sacoglossa</taxon>
        <taxon>Placobranchoidea</taxon>
        <taxon>Plakobranchidae</taxon>
        <taxon>Plakobranchus</taxon>
    </lineage>
</organism>
<dbReference type="AlphaFoldDB" id="A0AAV4DXZ4"/>
<reference evidence="1 2" key="1">
    <citation type="journal article" date="2021" name="Elife">
        <title>Chloroplast acquisition without the gene transfer in kleptoplastic sea slugs, Plakobranchus ocellatus.</title>
        <authorList>
            <person name="Maeda T."/>
            <person name="Takahashi S."/>
            <person name="Yoshida T."/>
            <person name="Shimamura S."/>
            <person name="Takaki Y."/>
            <person name="Nagai Y."/>
            <person name="Toyoda A."/>
            <person name="Suzuki Y."/>
            <person name="Arimoto A."/>
            <person name="Ishii H."/>
            <person name="Satoh N."/>
            <person name="Nishiyama T."/>
            <person name="Hasebe M."/>
            <person name="Maruyama T."/>
            <person name="Minagawa J."/>
            <person name="Obokata J."/>
            <person name="Shigenobu S."/>
        </authorList>
    </citation>
    <scope>NUCLEOTIDE SEQUENCE [LARGE SCALE GENOMIC DNA]</scope>
</reference>
<gene>
    <name evidence="1" type="ORF">PoB_007557900</name>
</gene>
<keyword evidence="2" id="KW-1185">Reference proteome</keyword>
<dbReference type="EMBL" id="BLXT01008457">
    <property type="protein sequence ID" value="GFO49074.1"/>
    <property type="molecule type" value="Genomic_DNA"/>
</dbReference>
<accession>A0AAV4DXZ4</accession>
<proteinExistence type="predicted"/>
<dbReference type="Proteomes" id="UP000735302">
    <property type="component" value="Unassembled WGS sequence"/>
</dbReference>
<sequence>MARASKLFEMAQAARSGHQASAGTAPRWQYEHRTMRKVSGIHWLGKSWFCLDKTSGRLDGEEGASYGRCWFQKFWHHCGTGLTERKEPRVWD</sequence>